<reference evidence="1 2" key="1">
    <citation type="submission" date="2020-08" db="EMBL/GenBank/DDBJ databases">
        <title>A Genomic Blueprint of the Chicken Gut Microbiome.</title>
        <authorList>
            <person name="Gilroy R."/>
            <person name="Ravi A."/>
            <person name="Getino M."/>
            <person name="Pursley I."/>
            <person name="Horton D.L."/>
            <person name="Alikhan N.-F."/>
            <person name="Baker D."/>
            <person name="Gharbi K."/>
            <person name="Hall N."/>
            <person name="Watson M."/>
            <person name="Adriaenssens E.M."/>
            <person name="Foster-Nyarko E."/>
            <person name="Jarju S."/>
            <person name="Secka A."/>
            <person name="Antonio M."/>
            <person name="Oren A."/>
            <person name="Chaudhuri R."/>
            <person name="La Ragione R.M."/>
            <person name="Hildebrand F."/>
            <person name="Pallen M.J."/>
        </authorList>
    </citation>
    <scope>NUCLEOTIDE SEQUENCE [LARGE SCALE GENOMIC DNA]</scope>
    <source>
        <strain evidence="1 2">Sa2CUA9</strain>
    </source>
</reference>
<protein>
    <submittedName>
        <fullName evidence="1">Abi family protein</fullName>
    </submittedName>
</protein>
<proteinExistence type="predicted"/>
<dbReference type="Proteomes" id="UP000655570">
    <property type="component" value="Unassembled WGS sequence"/>
</dbReference>
<evidence type="ECO:0000313" key="1">
    <source>
        <dbReference type="EMBL" id="MBD7981679.1"/>
    </source>
</evidence>
<dbReference type="EMBL" id="JACSQF010000013">
    <property type="protein sequence ID" value="MBD7981679.1"/>
    <property type="molecule type" value="Genomic_DNA"/>
</dbReference>
<keyword evidence="2" id="KW-1185">Reference proteome</keyword>
<dbReference type="Pfam" id="PF07751">
    <property type="entry name" value="Abi_2"/>
    <property type="match status" value="1"/>
</dbReference>
<dbReference type="InterPro" id="IPR011664">
    <property type="entry name" value="Abi_system_AbiD/AbiF-like"/>
</dbReference>
<accession>A0ABR8U1G7</accession>
<name>A0ABR8U1G7_9CELL</name>
<evidence type="ECO:0000313" key="2">
    <source>
        <dbReference type="Proteomes" id="UP000655570"/>
    </source>
</evidence>
<organism evidence="1 2">
    <name type="scientific">Oerskovia merdavium</name>
    <dbReference type="NCBI Taxonomy" id="2762227"/>
    <lineage>
        <taxon>Bacteria</taxon>
        <taxon>Bacillati</taxon>
        <taxon>Actinomycetota</taxon>
        <taxon>Actinomycetes</taxon>
        <taxon>Micrococcales</taxon>
        <taxon>Cellulomonadaceae</taxon>
        <taxon>Oerskovia</taxon>
    </lineage>
</organism>
<comment type="caution">
    <text evidence="1">The sequence shown here is derived from an EMBL/GenBank/DDBJ whole genome shotgun (WGS) entry which is preliminary data.</text>
</comment>
<dbReference type="RefSeq" id="WP_191804515.1">
    <property type="nucleotide sequence ID" value="NZ_JACSQF010000013.1"/>
</dbReference>
<sequence>MGEYTNEYTKPWLSLDQQIEKLDGRGVDVDPRDRTAALLCAIGYYRITGYLYPLRSSEQYIDENGKVRTRVLQGYKPGASIDHIAEVIDLDRSLRLLVMDGVERIEVAFRMRIGYVLGRRSAFAHLDPETFLPTFVEHQLDRTTGWRTRPGKHAEWLQRVADRRDRSDETFVAHFRENYGGRMPIWALTEILELGHLSRLYQGLRDEDAEEIAREFGVPTKRLMASWLASVNYVRNVAAHHARLYNRKLQHAPSRPKVGVVPLLDHLRADETSKGSFSVYNALAVIAYLLRSIDTDAGWSRRLVTLIDTFPSSPDLTIASLGIPAGWSSLDLWRIPQPDAGA</sequence>
<gene>
    <name evidence="1" type="ORF">H9641_13240</name>
</gene>